<dbReference type="Gene3D" id="3.30.70.20">
    <property type="match status" value="2"/>
</dbReference>
<keyword evidence="3" id="KW-0479">Metal-binding</keyword>
<evidence type="ECO:0000313" key="8">
    <source>
        <dbReference type="EMBL" id="SEO37335.1"/>
    </source>
</evidence>
<dbReference type="GO" id="GO:0051539">
    <property type="term" value="F:4 iron, 4 sulfur cluster binding"/>
    <property type="evidence" value="ECO:0007669"/>
    <property type="project" value="UniProtKB-KW"/>
</dbReference>
<keyword evidence="1" id="KW-0813">Transport</keyword>
<accession>A0A172RZS6</accession>
<feature type="domain" description="4Fe-4S ferredoxin-type" evidence="7">
    <location>
        <begin position="116"/>
        <end position="152"/>
    </location>
</feature>
<dbReference type="PANTHER" id="PTHR42859">
    <property type="entry name" value="OXIDOREDUCTASE"/>
    <property type="match status" value="1"/>
</dbReference>
<sequence>MSRAKLVAGIAAGIVALEGAFSLAATHDKSSYLLRPPGVQSEGDFRSRCIACGKCIEACPYRALDVAGPMQGALSGTPCIDAREQACRLCSDYPCVAVCPTGAIRDVADKHDPRMGYAKIDENVCIAYQGYRCEVCYRVCPLIDEAITIDFQQLENDGIHTKFVPQINRDICTGCGLCVQRCAVSEPHVPIRIVTLAEQEAV</sequence>
<dbReference type="GO" id="GO:0046872">
    <property type="term" value="F:metal ion binding"/>
    <property type="evidence" value="ECO:0007669"/>
    <property type="project" value="UniProtKB-KW"/>
</dbReference>
<dbReference type="InterPro" id="IPR050294">
    <property type="entry name" value="RnfB_subfamily"/>
</dbReference>
<evidence type="ECO:0000256" key="4">
    <source>
        <dbReference type="ARBA" id="ARBA00022982"/>
    </source>
</evidence>
<dbReference type="PANTHER" id="PTHR42859:SF10">
    <property type="entry name" value="DIMETHYLSULFOXIDE REDUCTASE CHAIN B"/>
    <property type="match status" value="1"/>
</dbReference>
<protein>
    <submittedName>
        <fullName evidence="8">Periplasmic nitrate reductase subunit NapG</fullName>
    </submittedName>
</protein>
<dbReference type="Proteomes" id="UP000182975">
    <property type="component" value="Unassembled WGS sequence"/>
</dbReference>
<dbReference type="OrthoDB" id="9800445at2"/>
<dbReference type="Pfam" id="PF12838">
    <property type="entry name" value="Fer4_7"/>
    <property type="match status" value="2"/>
</dbReference>
<keyword evidence="9" id="KW-1185">Reference proteome</keyword>
<dbReference type="PROSITE" id="PS51379">
    <property type="entry name" value="4FE4S_FER_2"/>
    <property type="match status" value="4"/>
</dbReference>
<evidence type="ECO:0000256" key="3">
    <source>
        <dbReference type="ARBA" id="ARBA00022723"/>
    </source>
</evidence>
<dbReference type="AlphaFoldDB" id="A0A172RZS6"/>
<dbReference type="PATRIC" id="fig|79604.3.peg.1840"/>
<evidence type="ECO:0000313" key="9">
    <source>
        <dbReference type="Proteomes" id="UP000182975"/>
    </source>
</evidence>
<dbReference type="RefSeq" id="WP_066664253.1">
    <property type="nucleotide sequence ID" value="NZ_CP011402.1"/>
</dbReference>
<reference evidence="9" key="1">
    <citation type="submission" date="2016-10" db="EMBL/GenBank/DDBJ databases">
        <authorList>
            <person name="Varghese N."/>
        </authorList>
    </citation>
    <scope>NUCLEOTIDE SEQUENCE [LARGE SCALE GENOMIC DNA]</scope>
    <source>
        <strain evidence="9">DSM 21843</strain>
    </source>
</reference>
<feature type="domain" description="4Fe-4S ferredoxin-type" evidence="7">
    <location>
        <begin position="76"/>
        <end position="110"/>
    </location>
</feature>
<dbReference type="InterPro" id="IPR017896">
    <property type="entry name" value="4Fe4S_Fe-S-bd"/>
</dbReference>
<dbReference type="EMBL" id="FOEC01000001">
    <property type="protein sequence ID" value="SEO37335.1"/>
    <property type="molecule type" value="Genomic_DNA"/>
</dbReference>
<gene>
    <name evidence="8" type="ORF">SAMN02910314_00031</name>
</gene>
<evidence type="ECO:0000256" key="5">
    <source>
        <dbReference type="ARBA" id="ARBA00023004"/>
    </source>
</evidence>
<dbReference type="KEGG" id="ddt:AAY81_09170"/>
<evidence type="ECO:0000259" key="7">
    <source>
        <dbReference type="PROSITE" id="PS51379"/>
    </source>
</evidence>
<dbReference type="PROSITE" id="PS00198">
    <property type="entry name" value="4FE4S_FER_1"/>
    <property type="match status" value="1"/>
</dbReference>
<keyword evidence="2" id="KW-0004">4Fe-4S</keyword>
<keyword evidence="6" id="KW-0411">Iron-sulfur</keyword>
<dbReference type="CDD" id="cd16373">
    <property type="entry name" value="DMSOR_beta_like"/>
    <property type="match status" value="1"/>
</dbReference>
<evidence type="ECO:0000256" key="1">
    <source>
        <dbReference type="ARBA" id="ARBA00022448"/>
    </source>
</evidence>
<dbReference type="STRING" id="79604.AAY81_09170"/>
<feature type="domain" description="4Fe-4S ferredoxin-type" evidence="7">
    <location>
        <begin position="163"/>
        <end position="192"/>
    </location>
</feature>
<feature type="domain" description="4Fe-4S ferredoxin-type" evidence="7">
    <location>
        <begin position="39"/>
        <end position="69"/>
    </location>
</feature>
<dbReference type="InterPro" id="IPR017900">
    <property type="entry name" value="4Fe4S_Fe_S_CS"/>
</dbReference>
<evidence type="ECO:0000256" key="6">
    <source>
        <dbReference type="ARBA" id="ARBA00023014"/>
    </source>
</evidence>
<evidence type="ECO:0000256" key="2">
    <source>
        <dbReference type="ARBA" id="ARBA00022485"/>
    </source>
</evidence>
<keyword evidence="4" id="KW-0249">Electron transport</keyword>
<name>A0A172RZS6_9ACTN</name>
<dbReference type="SUPFAM" id="SSF54862">
    <property type="entry name" value="4Fe-4S ferredoxins"/>
    <property type="match status" value="1"/>
</dbReference>
<keyword evidence="5" id="KW-0408">Iron</keyword>
<proteinExistence type="predicted"/>
<organism evidence="8 9">
    <name type="scientific">Denitrobacterium detoxificans</name>
    <dbReference type="NCBI Taxonomy" id="79604"/>
    <lineage>
        <taxon>Bacteria</taxon>
        <taxon>Bacillati</taxon>
        <taxon>Actinomycetota</taxon>
        <taxon>Coriobacteriia</taxon>
        <taxon>Eggerthellales</taxon>
        <taxon>Eggerthellaceae</taxon>
        <taxon>Denitrobacterium</taxon>
    </lineage>
</organism>